<name>A0A1Q3C8K0_CEPFO</name>
<dbReference type="PROSITE" id="PS50157">
    <property type="entry name" value="ZINC_FINGER_C2H2_2"/>
    <property type="match status" value="1"/>
</dbReference>
<evidence type="ECO:0000256" key="8">
    <source>
        <dbReference type="PROSITE-ProRule" id="PRU00042"/>
    </source>
</evidence>
<feature type="non-terminal residue" evidence="10">
    <location>
        <position position="1"/>
    </location>
</feature>
<dbReference type="SUPFAM" id="SSF57667">
    <property type="entry name" value="beta-beta-alpha zinc fingers"/>
    <property type="match status" value="1"/>
</dbReference>
<dbReference type="OrthoDB" id="1708403at2759"/>
<evidence type="ECO:0000256" key="4">
    <source>
        <dbReference type="ARBA" id="ARBA00022833"/>
    </source>
</evidence>
<dbReference type="InterPro" id="IPR013087">
    <property type="entry name" value="Znf_C2H2_type"/>
</dbReference>
<evidence type="ECO:0000256" key="5">
    <source>
        <dbReference type="ARBA" id="ARBA00023015"/>
    </source>
</evidence>
<proteinExistence type="predicted"/>
<dbReference type="Pfam" id="PF13912">
    <property type="entry name" value="zf-C2H2_6"/>
    <property type="match status" value="1"/>
</dbReference>
<comment type="caution">
    <text evidence="10">The sequence shown here is derived from an EMBL/GenBank/DDBJ whole genome shotgun (WGS) entry which is preliminary data.</text>
</comment>
<protein>
    <submittedName>
        <fullName evidence="10">Zf-C2H2_6 domain-containing protein</fullName>
    </submittedName>
</protein>
<dbReference type="InterPro" id="IPR036236">
    <property type="entry name" value="Znf_C2H2_sf"/>
</dbReference>
<accession>A0A1Q3C8K0</accession>
<dbReference type="STRING" id="3775.A0A1Q3C8K0"/>
<keyword evidence="4" id="KW-0862">Zinc</keyword>
<dbReference type="GO" id="GO:0005634">
    <property type="term" value="C:nucleus"/>
    <property type="evidence" value="ECO:0007669"/>
    <property type="project" value="UniProtKB-SubCell"/>
</dbReference>
<dbReference type="EMBL" id="BDDD01001508">
    <property type="protein sequence ID" value="GAV76549.1"/>
    <property type="molecule type" value="Genomic_DNA"/>
</dbReference>
<evidence type="ECO:0000256" key="1">
    <source>
        <dbReference type="ARBA" id="ARBA00004123"/>
    </source>
</evidence>
<dbReference type="PROSITE" id="PS00028">
    <property type="entry name" value="ZINC_FINGER_C2H2_1"/>
    <property type="match status" value="1"/>
</dbReference>
<dbReference type="PANTHER" id="PTHR45801">
    <property type="entry name" value="OS07G0101800 PROTEIN"/>
    <property type="match status" value="1"/>
</dbReference>
<gene>
    <name evidence="10" type="ORF">CFOL_v3_20022</name>
</gene>
<evidence type="ECO:0000256" key="2">
    <source>
        <dbReference type="ARBA" id="ARBA00022723"/>
    </source>
</evidence>
<keyword evidence="7" id="KW-0539">Nucleus</keyword>
<evidence type="ECO:0000259" key="9">
    <source>
        <dbReference type="PROSITE" id="PS50157"/>
    </source>
</evidence>
<organism evidence="10 11">
    <name type="scientific">Cephalotus follicularis</name>
    <name type="common">Albany pitcher plant</name>
    <dbReference type="NCBI Taxonomy" id="3775"/>
    <lineage>
        <taxon>Eukaryota</taxon>
        <taxon>Viridiplantae</taxon>
        <taxon>Streptophyta</taxon>
        <taxon>Embryophyta</taxon>
        <taxon>Tracheophyta</taxon>
        <taxon>Spermatophyta</taxon>
        <taxon>Magnoliopsida</taxon>
        <taxon>eudicotyledons</taxon>
        <taxon>Gunneridae</taxon>
        <taxon>Pentapetalae</taxon>
        <taxon>rosids</taxon>
        <taxon>fabids</taxon>
        <taxon>Oxalidales</taxon>
        <taxon>Cephalotaceae</taxon>
        <taxon>Cephalotus</taxon>
    </lineage>
</organism>
<keyword evidence="3 8" id="KW-0863">Zinc-finger</keyword>
<dbReference type="AlphaFoldDB" id="A0A1Q3C8K0"/>
<reference evidence="11" key="1">
    <citation type="submission" date="2016-04" db="EMBL/GenBank/DDBJ databases">
        <title>Cephalotus genome sequencing.</title>
        <authorList>
            <person name="Fukushima K."/>
            <person name="Hasebe M."/>
            <person name="Fang X."/>
        </authorList>
    </citation>
    <scope>NUCLEOTIDE SEQUENCE [LARGE SCALE GENOMIC DNA]</scope>
    <source>
        <strain evidence="11">cv. St1</strain>
    </source>
</reference>
<keyword evidence="11" id="KW-1185">Reference proteome</keyword>
<keyword evidence="5" id="KW-0805">Transcription regulation</keyword>
<keyword evidence="2" id="KW-0479">Metal-binding</keyword>
<dbReference type="PANTHER" id="PTHR45801:SF94">
    <property type="entry name" value="ZINC FINGER PROTEIN 10"/>
    <property type="match status" value="1"/>
</dbReference>
<dbReference type="GO" id="GO:0008270">
    <property type="term" value="F:zinc ion binding"/>
    <property type="evidence" value="ECO:0007669"/>
    <property type="project" value="UniProtKB-KW"/>
</dbReference>
<evidence type="ECO:0000313" key="10">
    <source>
        <dbReference type="EMBL" id="GAV76549.1"/>
    </source>
</evidence>
<sequence length="283" mass="32257">QARYWMWTKQNQRLSPYLQASSHTTSNDDSWEEQAFAEDASGIHGGYIWPPRSYSCSFCKRDFRSAQALGGHMNVHRRDRARLKQSPSLPNEIFHHDHQTHQNPFTSLGFQNPSNVDCTLVYNPKPNPVPGFLASPSSPSRVSATSISENCHQRNLYHPLSSPTVQEYHKTSPISFPKSWSNLMGDRYYHISESRTESRCTVDYVKTDLSVSLNLVLRRSLQTISDGEEAIGCKRKRIEPSIPLCFLKPSSIDMHHVQSYELGPGSIEELDLELRLGERPKVK</sequence>
<evidence type="ECO:0000256" key="7">
    <source>
        <dbReference type="ARBA" id="ARBA00023242"/>
    </source>
</evidence>
<evidence type="ECO:0000256" key="3">
    <source>
        <dbReference type="ARBA" id="ARBA00022771"/>
    </source>
</evidence>
<keyword evidence="6" id="KW-0804">Transcription</keyword>
<dbReference type="InterPro" id="IPR052426">
    <property type="entry name" value="Plant_dev_regulator"/>
</dbReference>
<comment type="subcellular location">
    <subcellularLocation>
        <location evidence="1">Nucleus</location>
    </subcellularLocation>
</comment>
<feature type="domain" description="C2H2-type" evidence="9">
    <location>
        <begin position="54"/>
        <end position="81"/>
    </location>
</feature>
<evidence type="ECO:0000313" key="11">
    <source>
        <dbReference type="Proteomes" id="UP000187406"/>
    </source>
</evidence>
<dbReference type="Proteomes" id="UP000187406">
    <property type="component" value="Unassembled WGS sequence"/>
</dbReference>
<dbReference type="Gene3D" id="3.30.160.60">
    <property type="entry name" value="Classic Zinc Finger"/>
    <property type="match status" value="1"/>
</dbReference>
<dbReference type="InParanoid" id="A0A1Q3C8K0"/>
<evidence type="ECO:0000256" key="6">
    <source>
        <dbReference type="ARBA" id="ARBA00023163"/>
    </source>
</evidence>